<dbReference type="EMBL" id="FNRL01000036">
    <property type="protein sequence ID" value="SEB07072.1"/>
    <property type="molecule type" value="Genomic_DNA"/>
</dbReference>
<dbReference type="SUPFAM" id="SSF57783">
    <property type="entry name" value="Zinc beta-ribbon"/>
    <property type="match status" value="1"/>
</dbReference>
<dbReference type="InterPro" id="IPR036977">
    <property type="entry name" value="DNA_primase_Znf_CHC2"/>
</dbReference>
<organism evidence="1 2">
    <name type="scientific">Chitinophaga terrae</name>
    <name type="common">ex Kim and Jung 2007</name>
    <dbReference type="NCBI Taxonomy" id="408074"/>
    <lineage>
        <taxon>Bacteria</taxon>
        <taxon>Pseudomonadati</taxon>
        <taxon>Bacteroidota</taxon>
        <taxon>Chitinophagia</taxon>
        <taxon>Chitinophagales</taxon>
        <taxon>Chitinophagaceae</taxon>
        <taxon>Chitinophaga</taxon>
    </lineage>
</organism>
<dbReference type="RefSeq" id="WP_089765515.1">
    <property type="nucleotide sequence ID" value="NZ_BKAT01000059.1"/>
</dbReference>
<reference evidence="2" key="1">
    <citation type="submission" date="2016-10" db="EMBL/GenBank/DDBJ databases">
        <authorList>
            <person name="Varghese N."/>
            <person name="Submissions S."/>
        </authorList>
    </citation>
    <scope>NUCLEOTIDE SEQUENCE [LARGE SCALE GENOMIC DNA]</scope>
    <source>
        <strain evidence="2">DSM 23920</strain>
    </source>
</reference>
<dbReference type="GO" id="GO:0008270">
    <property type="term" value="F:zinc ion binding"/>
    <property type="evidence" value="ECO:0007669"/>
    <property type="project" value="InterPro"/>
</dbReference>
<dbReference type="SUPFAM" id="SSF56731">
    <property type="entry name" value="DNA primase core"/>
    <property type="match status" value="1"/>
</dbReference>
<dbReference type="GO" id="GO:0006260">
    <property type="term" value="P:DNA replication"/>
    <property type="evidence" value="ECO:0007669"/>
    <property type="project" value="InterPro"/>
</dbReference>
<dbReference type="Gene3D" id="3.90.580.10">
    <property type="entry name" value="Zinc finger, CHC2-type domain"/>
    <property type="match status" value="1"/>
</dbReference>
<keyword evidence="2" id="KW-1185">Reference proteome</keyword>
<dbReference type="STRING" id="408074.SAMN05660909_05155"/>
<dbReference type="Proteomes" id="UP000199656">
    <property type="component" value="Unassembled WGS sequence"/>
</dbReference>
<gene>
    <name evidence="1" type="ORF">SAMN05660909_05155</name>
</gene>
<name>A0A1H4GEC9_9BACT</name>
<dbReference type="Gene3D" id="3.40.1360.10">
    <property type="match status" value="1"/>
</dbReference>
<dbReference type="Pfam" id="PF13155">
    <property type="entry name" value="Toprim_2"/>
    <property type="match status" value="1"/>
</dbReference>
<evidence type="ECO:0000313" key="1">
    <source>
        <dbReference type="EMBL" id="SEB07072.1"/>
    </source>
</evidence>
<dbReference type="GO" id="GO:0003677">
    <property type="term" value="F:DNA binding"/>
    <property type="evidence" value="ECO:0007669"/>
    <property type="project" value="InterPro"/>
</dbReference>
<sequence>MNCEQARRIDIVDFLARLGYNPVKGPTGRNEYWYYSPLRDERTPSFKVNRTTNEWRDFGGDGGGGSVVDLCCKMLNGATVSDTLDYLSRMEGAPLIKVPQQRRQPTKKSDIKIISVRQIKSPPLLRYLSTRNISSDVAARFLQEVTFTLNGKTFYSLGWINNAGGYELRNAFFKGSTAPKDALFICGSSKRLAVFEGMFDFLSYATHMQILGRQLPDILILNSTSFLEKSILLMERYDHVDLYLDDDQAGRKCTRRLCEGKADNGIYFDRSEIYRYRKDYNNWWARFNPGKGKLLAKKSNYQISI</sequence>
<evidence type="ECO:0000313" key="2">
    <source>
        <dbReference type="Proteomes" id="UP000199656"/>
    </source>
</evidence>
<protein>
    <submittedName>
        <fullName evidence="1">Toprim-like</fullName>
    </submittedName>
</protein>
<dbReference type="OrthoDB" id="8536512at2"/>
<dbReference type="AlphaFoldDB" id="A0A1H4GEC9"/>
<accession>A0A1H4GEC9</accession>
<proteinExistence type="predicted"/>